<comment type="caution">
    <text evidence="2">The sequence shown here is derived from an EMBL/GenBank/DDBJ whole genome shotgun (WGS) entry which is preliminary data.</text>
</comment>
<gene>
    <name evidence="2" type="ORF">PND83_02530</name>
    <name evidence="3" type="ORF">PNE06_10170</name>
</gene>
<sequence length="560" mass="63451">MQTIYQNLLRQINVLSAKFSNMPMDALFRAYDRAMDNNPWIQNKRVKQINTLPVEYSKDAIGEAIKNPGGNEALLRGTHHALEATAYPMLKIRKLYTDLMTYNYYTAPAFTDEDDAKTPEFWREAALLEKFNDKLDPKANAHKATGQAIQEGKVFYYIRYDVDKSHNKVNYAFMQKLPPDWLKIIGYNNISGYTVSFDMFYFLQPGTDWRQFGDLFIPYLESFDAVIEPPGNAVFASKGWRVNLDKLAQMKDLVGNPEAYVQNGRWAYWVTLPIDKVWGFEIDDTNPNLASTMTGLYLSMSAIAQYEQVQLELVQNPLIAVMTGEIPYRNDSAAPQDDGIKLSEGGRILYETLWYNMLSQNNTSGIGFFMAPAENLKLHQLAEAPSATEISTNGYGYAVEKSGLAGLIPINDNPRAGTVNISIQLEAKYCQRVYQQFERMMNYIYSTLNLRYTWRFHMFGDLYNDEKERANMQKSMSMGVLPDLYRYNAIMGRSLLDDLSMSAAVKESGVLDMRLPLVTSYTAKNGGQLPPSPAADQGGRPEMDIADVTSEGTEDMKDAD</sequence>
<dbReference type="Proteomes" id="UP001211173">
    <property type="component" value="Unassembled WGS sequence"/>
</dbReference>
<proteinExistence type="predicted"/>
<feature type="region of interest" description="Disordered" evidence="1">
    <location>
        <begin position="522"/>
        <end position="560"/>
    </location>
</feature>
<reference evidence="2" key="1">
    <citation type="submission" date="2023-01" db="EMBL/GenBank/DDBJ databases">
        <title>Human gut microbiome strain richness.</title>
        <authorList>
            <person name="Chen-Liaw A."/>
        </authorList>
    </citation>
    <scope>NUCLEOTIDE SEQUENCE</scope>
    <source>
        <strain evidence="3">1001287st1_F4_1001285I_161205</strain>
        <strain evidence="2">2225st1_A6_2225SCRN_200828</strain>
    </source>
</reference>
<evidence type="ECO:0000313" key="2">
    <source>
        <dbReference type="EMBL" id="MDB7904847.1"/>
    </source>
</evidence>
<protein>
    <recommendedName>
        <fullName evidence="5">Phage portal protein</fullName>
    </recommendedName>
</protein>
<dbReference type="EMBL" id="JAQLWO010000002">
    <property type="protein sequence ID" value="MDB7904847.1"/>
    <property type="molecule type" value="Genomic_DNA"/>
</dbReference>
<dbReference type="Proteomes" id="UP001211006">
    <property type="component" value="Unassembled WGS sequence"/>
</dbReference>
<accession>A0AAW6BXA1</accession>
<name>A0AAW6BXA1_FLAPL</name>
<dbReference type="AlphaFoldDB" id="A0AAW6BXA1"/>
<dbReference type="RefSeq" id="WP_195384020.1">
    <property type="nucleotide sequence ID" value="NZ_BAABXT010000001.1"/>
</dbReference>
<dbReference type="EMBL" id="JAQLWV010000013">
    <property type="protein sequence ID" value="MDB7933435.1"/>
    <property type="molecule type" value="Genomic_DNA"/>
</dbReference>
<evidence type="ECO:0000313" key="4">
    <source>
        <dbReference type="Proteomes" id="UP001211006"/>
    </source>
</evidence>
<evidence type="ECO:0000256" key="1">
    <source>
        <dbReference type="SAM" id="MobiDB-lite"/>
    </source>
</evidence>
<evidence type="ECO:0008006" key="5">
    <source>
        <dbReference type="Google" id="ProtNLM"/>
    </source>
</evidence>
<evidence type="ECO:0000313" key="3">
    <source>
        <dbReference type="EMBL" id="MDB7933435.1"/>
    </source>
</evidence>
<organism evidence="2 4">
    <name type="scientific">Flavonifractor plautii</name>
    <name type="common">Fusobacterium plautii</name>
    <dbReference type="NCBI Taxonomy" id="292800"/>
    <lineage>
        <taxon>Bacteria</taxon>
        <taxon>Bacillati</taxon>
        <taxon>Bacillota</taxon>
        <taxon>Clostridia</taxon>
        <taxon>Eubacteriales</taxon>
        <taxon>Oscillospiraceae</taxon>
        <taxon>Flavonifractor</taxon>
    </lineage>
</organism>